<proteinExistence type="predicted"/>
<evidence type="ECO:0000313" key="14">
    <source>
        <dbReference type="Proteomes" id="UP000441522"/>
    </source>
</evidence>
<feature type="transmembrane region" description="Helical" evidence="6">
    <location>
        <begin position="442"/>
        <end position="461"/>
    </location>
</feature>
<feature type="transmembrane region" description="Helical" evidence="6">
    <location>
        <begin position="119"/>
        <end position="136"/>
    </location>
</feature>
<feature type="transmembrane region" description="Helical" evidence="6">
    <location>
        <begin position="174"/>
        <end position="193"/>
    </location>
</feature>
<organism evidence="9 15">
    <name type="scientific">Phocaeicola vulgatus</name>
    <name type="common">Bacteroides vulgatus</name>
    <dbReference type="NCBI Taxonomy" id="821"/>
    <lineage>
        <taxon>Bacteria</taxon>
        <taxon>Pseudomonadati</taxon>
        <taxon>Bacteroidota</taxon>
        <taxon>Bacteroidia</taxon>
        <taxon>Bacteroidales</taxon>
        <taxon>Bacteroidaceae</taxon>
        <taxon>Phocaeicola</taxon>
    </lineage>
</organism>
<evidence type="ECO:0000313" key="13">
    <source>
        <dbReference type="Proteomes" id="UP000437431"/>
    </source>
</evidence>
<dbReference type="Proteomes" id="UP000095333">
    <property type="component" value="Unassembled WGS sequence"/>
</dbReference>
<feature type="transmembrane region" description="Helical" evidence="6">
    <location>
        <begin position="416"/>
        <end position="436"/>
    </location>
</feature>
<feature type="transmembrane region" description="Helical" evidence="6">
    <location>
        <begin position="243"/>
        <end position="271"/>
    </location>
</feature>
<reference evidence="13 14" key="2">
    <citation type="journal article" date="2019" name="Nat. Med.">
        <title>A library of human gut bacterial isolates paired with longitudinal multiomics data enables mechanistic microbiome research.</title>
        <authorList>
            <person name="Poyet M."/>
            <person name="Groussin M."/>
            <person name="Gibbons S.M."/>
            <person name="Avila-Pacheco J."/>
            <person name="Jiang X."/>
            <person name="Kearney S.M."/>
            <person name="Perrotta A.R."/>
            <person name="Berdy B."/>
            <person name="Zhao S."/>
            <person name="Lieberman T.D."/>
            <person name="Swanson P.K."/>
            <person name="Smith M."/>
            <person name="Roesemann S."/>
            <person name="Alexander J.E."/>
            <person name="Rich S.A."/>
            <person name="Livny J."/>
            <person name="Vlamakis H."/>
            <person name="Clish C."/>
            <person name="Bullock K."/>
            <person name="Deik A."/>
            <person name="Scott J."/>
            <person name="Pierce K.A."/>
            <person name="Xavier R.J."/>
            <person name="Alm E.J."/>
        </authorList>
    </citation>
    <scope>NUCLEOTIDE SEQUENCE [LARGE SCALE GENOMIC DNA]</scope>
    <source>
        <strain evidence="10 13">BIOML-A111</strain>
        <strain evidence="8 14">BIOML-A5</strain>
        <strain evidence="9 15">BIOML-A9</strain>
    </source>
</reference>
<feature type="transmembrane region" description="Helical" evidence="6">
    <location>
        <begin position="214"/>
        <end position="231"/>
    </location>
</feature>
<evidence type="ECO:0000256" key="5">
    <source>
        <dbReference type="ARBA" id="ARBA00023136"/>
    </source>
</evidence>
<evidence type="ECO:0000256" key="1">
    <source>
        <dbReference type="ARBA" id="ARBA00004651"/>
    </source>
</evidence>
<reference evidence="7 12" key="1">
    <citation type="submission" date="2015-09" db="EMBL/GenBank/DDBJ databases">
        <authorList>
            <consortium name="Pathogen Informatics"/>
        </authorList>
    </citation>
    <scope>NUCLEOTIDE SEQUENCE [LARGE SCALE GENOMIC DNA]</scope>
    <source>
        <strain evidence="7 12">2789STDY5834842</strain>
    </source>
</reference>
<keyword evidence="2" id="KW-1003">Cell membrane</keyword>
<keyword evidence="3 6" id="KW-0812">Transmembrane</keyword>
<feature type="transmembrane region" description="Helical" evidence="6">
    <location>
        <begin position="12"/>
        <end position="35"/>
    </location>
</feature>
<evidence type="ECO:0000313" key="10">
    <source>
        <dbReference type="EMBL" id="KAB6555648.1"/>
    </source>
</evidence>
<evidence type="ECO:0000313" key="12">
    <source>
        <dbReference type="Proteomes" id="UP000095333"/>
    </source>
</evidence>
<dbReference type="Proteomes" id="UP000437431">
    <property type="component" value="Unassembled WGS sequence"/>
</dbReference>
<dbReference type="RefSeq" id="WP_057250338.1">
    <property type="nucleotide sequence ID" value="NZ_BAABYE010000001.1"/>
</dbReference>
<feature type="transmembrane region" description="Helical" evidence="6">
    <location>
        <begin position="383"/>
        <end position="404"/>
    </location>
</feature>
<feature type="transmembrane region" description="Helical" evidence="6">
    <location>
        <begin position="292"/>
        <end position="314"/>
    </location>
</feature>
<dbReference type="EMBL" id="WCXA01000021">
    <property type="protein sequence ID" value="KAB3861682.1"/>
    <property type="molecule type" value="Genomic_DNA"/>
</dbReference>
<feature type="transmembrane region" description="Helical" evidence="6">
    <location>
        <begin position="47"/>
        <end position="69"/>
    </location>
</feature>
<sequence>MNKYKRLGKNTFLVFIGNTGSKLIALVMLPFYTSWLSVEDYGVTDIINVYVSFLVSIVSCCIAESIFIFPKGQKVEKQKQYFSSGIVFVLQAFFVSFLLFGTVDVVSSMYGFSNSFTNYLWLIYGLMVATLLQQFLQQFTRSIDKMIVYGMAGIVLTLLTAICSFVLIPLEGVLGYVLSLILANLFTGVYSFLFSGSYKYCSLASVNNECCREMLQYSVPLIPNGVMWWLVNALNRPVMETYVGLHGIGLFAVANKFPGIISMIFAIFVSSWQISVLEEYGKDGYGSFYNKIFRGVVLILLVLLVIVTFISKWLVSFFTSLDYLDAWIYIPVLTLGVFFSCVSGLAGSTFSAVRKSRYFFYSSVYGGLSSIVFNFLLIPLWGIWGAVLSVVLSFMVMSVSRVAYSWTYVKLTHIPRLLLMLLLTCIYIVSACLTGSANSLVAVFITIGLLLLLNCDLLHLLKRKIIRRYIMK</sequence>
<feature type="transmembrane region" description="Helical" evidence="6">
    <location>
        <begin position="148"/>
        <end position="168"/>
    </location>
</feature>
<evidence type="ECO:0000256" key="6">
    <source>
        <dbReference type="SAM" id="Phobius"/>
    </source>
</evidence>
<dbReference type="InterPro" id="IPR002797">
    <property type="entry name" value="Polysacc_synth"/>
</dbReference>
<dbReference type="AlphaFoldDB" id="A0A174Q4V0"/>
<keyword evidence="4 6" id="KW-1133">Transmembrane helix</keyword>
<feature type="transmembrane region" description="Helical" evidence="6">
    <location>
        <begin position="358"/>
        <end position="377"/>
    </location>
</feature>
<evidence type="ECO:0000313" key="8">
    <source>
        <dbReference type="EMBL" id="KAB3857583.1"/>
    </source>
</evidence>
<dbReference type="EMBL" id="CYZI01000014">
    <property type="protein sequence ID" value="CUO63773.1"/>
    <property type="molecule type" value="Genomic_DNA"/>
</dbReference>
<dbReference type="PANTHER" id="PTHR30250">
    <property type="entry name" value="PST FAMILY PREDICTED COLANIC ACID TRANSPORTER"/>
    <property type="match status" value="1"/>
</dbReference>
<evidence type="ECO:0000256" key="2">
    <source>
        <dbReference type="ARBA" id="ARBA00022475"/>
    </source>
</evidence>
<name>A0A174Q4V0_PHOVU</name>
<evidence type="ECO:0000313" key="11">
    <source>
        <dbReference type="EMBL" id="MBU9138787.1"/>
    </source>
</evidence>
<comment type="subcellular location">
    <subcellularLocation>
        <location evidence="1">Cell membrane</location>
        <topology evidence="1">Multi-pass membrane protein</topology>
    </subcellularLocation>
</comment>
<dbReference type="EMBL" id="WCWW01000013">
    <property type="protein sequence ID" value="KAB3857583.1"/>
    <property type="molecule type" value="Genomic_DNA"/>
</dbReference>
<dbReference type="GO" id="GO:0005886">
    <property type="term" value="C:plasma membrane"/>
    <property type="evidence" value="ECO:0007669"/>
    <property type="project" value="UniProtKB-SubCell"/>
</dbReference>
<evidence type="ECO:0000313" key="9">
    <source>
        <dbReference type="EMBL" id="KAB3861682.1"/>
    </source>
</evidence>
<accession>A0A174Q4V0</accession>
<dbReference type="PANTHER" id="PTHR30250:SF11">
    <property type="entry name" value="O-ANTIGEN TRANSPORTER-RELATED"/>
    <property type="match status" value="1"/>
</dbReference>
<evidence type="ECO:0000256" key="4">
    <source>
        <dbReference type="ARBA" id="ARBA00022989"/>
    </source>
</evidence>
<dbReference type="EMBL" id="JAHPYS010000014">
    <property type="protein sequence ID" value="MBU9138787.1"/>
    <property type="molecule type" value="Genomic_DNA"/>
</dbReference>
<dbReference type="Pfam" id="PF01943">
    <property type="entry name" value="Polysacc_synt"/>
    <property type="match status" value="1"/>
</dbReference>
<dbReference type="Proteomes" id="UP000470332">
    <property type="component" value="Unassembled WGS sequence"/>
</dbReference>
<feature type="transmembrane region" description="Helical" evidence="6">
    <location>
        <begin position="81"/>
        <end position="99"/>
    </location>
</feature>
<dbReference type="EMBL" id="WDAY01000068">
    <property type="protein sequence ID" value="KAB6555648.1"/>
    <property type="molecule type" value="Genomic_DNA"/>
</dbReference>
<feature type="transmembrane region" description="Helical" evidence="6">
    <location>
        <begin position="326"/>
        <end position="346"/>
    </location>
</feature>
<protein>
    <submittedName>
        <fullName evidence="9">Oligosaccharide flippase family protein</fullName>
    </submittedName>
    <submittedName>
        <fullName evidence="7">Polysaccharide biosynthesis protein</fullName>
    </submittedName>
</protein>
<evidence type="ECO:0000256" key="3">
    <source>
        <dbReference type="ARBA" id="ARBA00022692"/>
    </source>
</evidence>
<gene>
    <name evidence="7" type="ORF">ERS852457_02412</name>
    <name evidence="8" type="ORF">GAS29_07455</name>
    <name evidence="9" type="ORF">GAS37_11565</name>
    <name evidence="10" type="ORF">GAY79_20615</name>
    <name evidence="11" type="ORF">KTG10_08500</name>
</gene>
<reference evidence="11" key="3">
    <citation type="submission" date="2021-06" db="EMBL/GenBank/DDBJ databases">
        <title>Collection of gut derived symbiotic bacterial strains cultured from healthy donors.</title>
        <authorList>
            <person name="Lin H."/>
            <person name="Littmann E."/>
            <person name="Pamer E.G."/>
        </authorList>
    </citation>
    <scope>NUCLEOTIDE SEQUENCE</scope>
    <source>
        <strain evidence="11">MSK.6.33</strain>
    </source>
</reference>
<evidence type="ECO:0000313" key="15">
    <source>
        <dbReference type="Proteomes" id="UP000470332"/>
    </source>
</evidence>
<dbReference type="Proteomes" id="UP000441522">
    <property type="component" value="Unassembled WGS sequence"/>
</dbReference>
<dbReference type="InterPro" id="IPR050833">
    <property type="entry name" value="Poly_Biosynth_Transport"/>
</dbReference>
<dbReference type="Proteomes" id="UP000736888">
    <property type="component" value="Unassembled WGS sequence"/>
</dbReference>
<evidence type="ECO:0000313" key="7">
    <source>
        <dbReference type="EMBL" id="CUO63773.1"/>
    </source>
</evidence>
<keyword evidence="5 6" id="KW-0472">Membrane</keyword>